<protein>
    <recommendedName>
        <fullName evidence="3">CCHC-type domain-containing protein</fullName>
    </recommendedName>
</protein>
<evidence type="ECO:0000256" key="2">
    <source>
        <dbReference type="SAM" id="MobiDB-lite"/>
    </source>
</evidence>
<proteinExistence type="predicted"/>
<dbReference type="PROSITE" id="PS50158">
    <property type="entry name" value="ZF_CCHC"/>
    <property type="match status" value="1"/>
</dbReference>
<keyword evidence="1" id="KW-0862">Zinc</keyword>
<dbReference type="GO" id="GO:0003676">
    <property type="term" value="F:nucleic acid binding"/>
    <property type="evidence" value="ECO:0007669"/>
    <property type="project" value="InterPro"/>
</dbReference>
<keyword evidence="1" id="KW-0479">Metal-binding</keyword>
<dbReference type="Gramene" id="PVH34006">
    <property type="protein sequence ID" value="PVH34006"/>
    <property type="gene ID" value="PAHAL_8G118700"/>
</dbReference>
<evidence type="ECO:0000313" key="4">
    <source>
        <dbReference type="EMBL" id="PVH34006.1"/>
    </source>
</evidence>
<dbReference type="GO" id="GO:0008270">
    <property type="term" value="F:zinc ion binding"/>
    <property type="evidence" value="ECO:0007669"/>
    <property type="project" value="UniProtKB-KW"/>
</dbReference>
<sequence length="106" mass="11587">MQYRTQSQVMGPRAPNTQPRSQSTMRAPQSNASLVACENNSVKACFNCRETGHFIANCPYAKNKPATSAFSNTVNGPRPALTGANRVPVRNNDNSQQMKQPQQSFG</sequence>
<dbReference type="SUPFAM" id="SSF57756">
    <property type="entry name" value="Retrovirus zinc finger-like domains"/>
    <property type="match status" value="1"/>
</dbReference>
<dbReference type="EMBL" id="CM008053">
    <property type="protein sequence ID" value="PVH34006.1"/>
    <property type="molecule type" value="Genomic_DNA"/>
</dbReference>
<evidence type="ECO:0000256" key="1">
    <source>
        <dbReference type="PROSITE-ProRule" id="PRU00047"/>
    </source>
</evidence>
<feature type="region of interest" description="Disordered" evidence="2">
    <location>
        <begin position="1"/>
        <end position="28"/>
    </location>
</feature>
<feature type="compositionally biased region" description="Polar residues" evidence="2">
    <location>
        <begin position="91"/>
        <end position="106"/>
    </location>
</feature>
<feature type="region of interest" description="Disordered" evidence="2">
    <location>
        <begin position="68"/>
        <end position="106"/>
    </location>
</feature>
<accession>A0A2T8I8J8</accession>
<dbReference type="SMART" id="SM00343">
    <property type="entry name" value="ZnF_C2HC"/>
    <property type="match status" value="1"/>
</dbReference>
<name>A0A2T8I8J8_9POAL</name>
<evidence type="ECO:0000259" key="3">
    <source>
        <dbReference type="PROSITE" id="PS50158"/>
    </source>
</evidence>
<dbReference type="InterPro" id="IPR036875">
    <property type="entry name" value="Znf_CCHC_sf"/>
</dbReference>
<reference evidence="4" key="1">
    <citation type="submission" date="2018-04" db="EMBL/GenBank/DDBJ databases">
        <title>WGS assembly of Panicum hallii.</title>
        <authorList>
            <person name="Lovell J."/>
            <person name="Jenkins J."/>
            <person name="Lowry D."/>
            <person name="Mamidi S."/>
            <person name="Sreedasyam A."/>
            <person name="Weng X."/>
            <person name="Barry K."/>
            <person name="Bonette J."/>
            <person name="Campitelli B."/>
            <person name="Daum C."/>
            <person name="Gordon S."/>
            <person name="Gould B."/>
            <person name="Lipzen A."/>
            <person name="Macqueen A."/>
            <person name="Palacio-Mejia J."/>
            <person name="Plott C."/>
            <person name="Shakirov E."/>
            <person name="Shu S."/>
            <person name="Yoshinaga Y."/>
            <person name="Zane M."/>
            <person name="Rokhsar D."/>
            <person name="Grimwood J."/>
            <person name="Schmutz J."/>
            <person name="Juenger T."/>
        </authorList>
    </citation>
    <scope>NUCLEOTIDE SEQUENCE [LARGE SCALE GENOMIC DNA]</scope>
    <source>
        <strain evidence="4">FIL2</strain>
    </source>
</reference>
<keyword evidence="1" id="KW-0863">Zinc-finger</keyword>
<dbReference type="InterPro" id="IPR001878">
    <property type="entry name" value="Znf_CCHC"/>
</dbReference>
<gene>
    <name evidence="4" type="ORF">PAHAL_8G118700</name>
</gene>
<dbReference type="Proteomes" id="UP000243499">
    <property type="component" value="Chromosome 8"/>
</dbReference>
<organism evidence="4">
    <name type="scientific">Panicum hallii</name>
    <dbReference type="NCBI Taxonomy" id="206008"/>
    <lineage>
        <taxon>Eukaryota</taxon>
        <taxon>Viridiplantae</taxon>
        <taxon>Streptophyta</taxon>
        <taxon>Embryophyta</taxon>
        <taxon>Tracheophyta</taxon>
        <taxon>Spermatophyta</taxon>
        <taxon>Magnoliopsida</taxon>
        <taxon>Liliopsida</taxon>
        <taxon>Poales</taxon>
        <taxon>Poaceae</taxon>
        <taxon>PACMAD clade</taxon>
        <taxon>Panicoideae</taxon>
        <taxon>Panicodae</taxon>
        <taxon>Paniceae</taxon>
        <taxon>Panicinae</taxon>
        <taxon>Panicum</taxon>
        <taxon>Panicum sect. Panicum</taxon>
    </lineage>
</organism>
<dbReference type="AlphaFoldDB" id="A0A2T8I8J8"/>
<dbReference type="Pfam" id="PF00098">
    <property type="entry name" value="zf-CCHC"/>
    <property type="match status" value="1"/>
</dbReference>
<dbReference type="Gene3D" id="4.10.60.10">
    <property type="entry name" value="Zinc finger, CCHC-type"/>
    <property type="match status" value="1"/>
</dbReference>
<feature type="domain" description="CCHC-type" evidence="3">
    <location>
        <begin position="45"/>
        <end position="59"/>
    </location>
</feature>